<dbReference type="RefSeq" id="WP_116884993.1">
    <property type="nucleotide sequence ID" value="NZ_CABMMC010000029.1"/>
</dbReference>
<dbReference type="GeneID" id="78296279"/>
<reference evidence="1 2" key="1">
    <citation type="submission" date="2018-04" db="EMBL/GenBank/DDBJ databases">
        <title>Genomic Encyclopedia of Type Strains, Phase IV (KMG-IV): sequencing the most valuable type-strain genomes for metagenomic binning, comparative biology and taxonomic classification.</title>
        <authorList>
            <person name="Goeker M."/>
        </authorList>
    </citation>
    <scope>NUCLEOTIDE SEQUENCE [LARGE SCALE GENOMIC DNA]</scope>
    <source>
        <strain evidence="1 2">DSM 14823</strain>
    </source>
</reference>
<protein>
    <submittedName>
        <fullName evidence="1">Uncharacterized protein</fullName>
    </submittedName>
</protein>
<sequence length="128" mass="14692">MSKYSLMKNGNIKITLKVKLTRQSGRTRIFDAQEKKIDIRTVAAFAKARRWQQWIDEGRFSSTLELAKHLGMDSSYIARTIRLNNVSPRIVRSFINGTAPSGLSLTKLIQPLPASWEEQEKMFGYQMV</sequence>
<keyword evidence="2" id="KW-1185">Reference proteome</keyword>
<name>A0A2U1AQD7_9BACT</name>
<evidence type="ECO:0000313" key="2">
    <source>
        <dbReference type="Proteomes" id="UP000245959"/>
    </source>
</evidence>
<dbReference type="AlphaFoldDB" id="A0A2U1AQD7"/>
<dbReference type="Gene3D" id="1.10.10.2830">
    <property type="match status" value="1"/>
</dbReference>
<dbReference type="EMBL" id="QEKH01000025">
    <property type="protein sequence ID" value="PVY38624.1"/>
    <property type="molecule type" value="Genomic_DNA"/>
</dbReference>
<accession>A0A2U1AQD7</accession>
<dbReference type="OrthoDB" id="1550462at2"/>
<dbReference type="SUPFAM" id="SSF109709">
    <property type="entry name" value="KorB DNA-binding domain-like"/>
    <property type="match status" value="1"/>
</dbReference>
<gene>
    <name evidence="1" type="ORF">C8D82_12549</name>
</gene>
<organism evidence="1 2">
    <name type="scientific">Victivallis vadensis</name>
    <dbReference type="NCBI Taxonomy" id="172901"/>
    <lineage>
        <taxon>Bacteria</taxon>
        <taxon>Pseudomonadati</taxon>
        <taxon>Lentisphaerota</taxon>
        <taxon>Lentisphaeria</taxon>
        <taxon>Victivallales</taxon>
        <taxon>Victivallaceae</taxon>
        <taxon>Victivallis</taxon>
    </lineage>
</organism>
<dbReference type="Proteomes" id="UP000245959">
    <property type="component" value="Unassembled WGS sequence"/>
</dbReference>
<comment type="caution">
    <text evidence="1">The sequence shown here is derived from an EMBL/GenBank/DDBJ whole genome shotgun (WGS) entry which is preliminary data.</text>
</comment>
<proteinExistence type="predicted"/>
<evidence type="ECO:0000313" key="1">
    <source>
        <dbReference type="EMBL" id="PVY38624.1"/>
    </source>
</evidence>